<protein>
    <submittedName>
        <fullName evidence="2">Uncharacterized protein</fullName>
    </submittedName>
</protein>
<evidence type="ECO:0000256" key="1">
    <source>
        <dbReference type="SAM" id="Phobius"/>
    </source>
</evidence>
<proteinExistence type="predicted"/>
<feature type="transmembrane region" description="Helical" evidence="1">
    <location>
        <begin position="77"/>
        <end position="96"/>
    </location>
</feature>
<organism evidence="2 3">
    <name type="scientific">Acetatifactor muris</name>
    <dbReference type="NCBI Taxonomy" id="879566"/>
    <lineage>
        <taxon>Bacteria</taxon>
        <taxon>Bacillati</taxon>
        <taxon>Bacillota</taxon>
        <taxon>Clostridia</taxon>
        <taxon>Lachnospirales</taxon>
        <taxon>Lachnospiraceae</taxon>
        <taxon>Acetatifactor</taxon>
    </lineage>
</organism>
<evidence type="ECO:0000313" key="3">
    <source>
        <dbReference type="Proteomes" id="UP000236311"/>
    </source>
</evidence>
<dbReference type="AlphaFoldDB" id="A0A2K4ZC16"/>
<keyword evidence="1" id="KW-0812">Transmembrane</keyword>
<dbReference type="InterPro" id="IPR054198">
    <property type="entry name" value="DUF6903"/>
</dbReference>
<sequence length="101" mass="11138">MRVLSNENFSPEVCVMCEGHAHKETLLLIAVCGNLCRRAATLLGGQNMKWISGILYTVIFLVSMALIAFGQRNIGPVGLLVMLVGLAGILVLLYLYNRKFR</sequence>
<keyword evidence="1" id="KW-0472">Membrane</keyword>
<gene>
    <name evidence="2" type="ORF">AMURIS_00697</name>
</gene>
<keyword evidence="3" id="KW-1185">Reference proteome</keyword>
<dbReference type="Pfam" id="PF21844">
    <property type="entry name" value="DUF6903"/>
    <property type="match status" value="1"/>
</dbReference>
<feature type="transmembrane region" description="Helical" evidence="1">
    <location>
        <begin position="50"/>
        <end position="71"/>
    </location>
</feature>
<reference evidence="2 3" key="1">
    <citation type="submission" date="2018-01" db="EMBL/GenBank/DDBJ databases">
        <authorList>
            <person name="Gaut B.S."/>
            <person name="Morton B.R."/>
            <person name="Clegg M.T."/>
            <person name="Duvall M.R."/>
        </authorList>
    </citation>
    <scope>NUCLEOTIDE SEQUENCE [LARGE SCALE GENOMIC DNA]</scope>
    <source>
        <strain evidence="2">GP69</strain>
    </source>
</reference>
<accession>A0A2K4ZC16</accession>
<dbReference type="EMBL" id="OFSM01000003">
    <property type="protein sequence ID" value="SOY27992.1"/>
    <property type="molecule type" value="Genomic_DNA"/>
</dbReference>
<name>A0A2K4ZC16_9FIRM</name>
<evidence type="ECO:0000313" key="2">
    <source>
        <dbReference type="EMBL" id="SOY27992.1"/>
    </source>
</evidence>
<keyword evidence="1" id="KW-1133">Transmembrane helix</keyword>
<dbReference type="Proteomes" id="UP000236311">
    <property type="component" value="Unassembled WGS sequence"/>
</dbReference>